<evidence type="ECO:0000313" key="2">
    <source>
        <dbReference type="Proteomes" id="UP001057868"/>
    </source>
</evidence>
<protein>
    <submittedName>
        <fullName evidence="1">Alpha/beta hydrolase</fullName>
    </submittedName>
</protein>
<dbReference type="PANTHER" id="PTHR13617">
    <property type="entry name" value="PROTEIN ABHD18"/>
    <property type="match status" value="1"/>
</dbReference>
<name>A0A9W5Y5C2_9CLOT</name>
<keyword evidence="2" id="KW-1185">Reference proteome</keyword>
<dbReference type="AlphaFoldDB" id="A0A9W5Y5C2"/>
<dbReference type="GO" id="GO:0016787">
    <property type="term" value="F:hydrolase activity"/>
    <property type="evidence" value="ECO:0007669"/>
    <property type="project" value="UniProtKB-KW"/>
</dbReference>
<dbReference type="Gene3D" id="3.40.50.1820">
    <property type="entry name" value="alpha/beta hydrolase"/>
    <property type="match status" value="1"/>
</dbReference>
<evidence type="ECO:0000313" key="1">
    <source>
        <dbReference type="EMBL" id="GKU26783.1"/>
    </source>
</evidence>
<dbReference type="Proteomes" id="UP001057868">
    <property type="component" value="Unassembled WGS sequence"/>
</dbReference>
<accession>A0A9W5Y5C2</accession>
<keyword evidence="1" id="KW-0378">Hydrolase</keyword>
<proteinExistence type="predicted"/>
<dbReference type="InterPro" id="IPR029058">
    <property type="entry name" value="AB_hydrolase_fold"/>
</dbReference>
<sequence length="328" mass="38343">MRGIIAKIADSYGLSCLHKEYSKTDQFYFNEEEFSLIDGDYKKFYTRPNLPEIHFQQNKIESGYSKGKLKFSSEIDNGDINADSIFYYNLCKDEPKNTSVILIHGWRSEELNRLENVFLSSFIEESYDIYSYILPFHMERCPAEAVYSGEYFFSANVNRTLKSVQQSVSDIRALIRCIKEEKCGKVIIIGLSLGGMISNLLCEVEENIDILISLFYANDLHFTAYETIVGKFVKEDFMKNGFDKEQLKRSWSIINPSLKKPLIDRDKILLVSGYYDKYIMNKDSDILWTNWDKPKRYVYKCGHSGIVLNKSRIRNDVLSFIHEREYCH</sequence>
<dbReference type="SUPFAM" id="SSF53474">
    <property type="entry name" value="alpha/beta-Hydrolases"/>
    <property type="match status" value="1"/>
</dbReference>
<dbReference type="RefSeq" id="WP_261853676.1">
    <property type="nucleotide sequence ID" value="NZ_BQXY01000007.1"/>
</dbReference>
<reference evidence="1" key="1">
    <citation type="journal article" date="2023" name="Int. J. Syst. Evol. Microbiol.">
        <title>&lt;i&gt;Clostridium folliculivorans&lt;/i&gt; sp. nov., isolated from soil samples of an organic paddy in Japan.</title>
        <authorList>
            <person name="Tazawa J."/>
            <person name="Kobayashi H."/>
            <person name="Tanizawa Y."/>
            <person name="Uchino A."/>
            <person name="Tanaka F."/>
            <person name="Urashima Y."/>
            <person name="Miura S."/>
            <person name="Sakamoto M."/>
            <person name="Ohkuma M."/>
            <person name="Tohno M."/>
        </authorList>
    </citation>
    <scope>NUCLEOTIDE SEQUENCE</scope>
    <source>
        <strain evidence="1">D1-1</strain>
    </source>
</reference>
<comment type="caution">
    <text evidence="1">The sequence shown here is derived from an EMBL/GenBank/DDBJ whole genome shotgun (WGS) entry which is preliminary data.</text>
</comment>
<gene>
    <name evidence="1" type="ORF">CFOLD11_36100</name>
</gene>
<dbReference type="PANTHER" id="PTHR13617:SF14">
    <property type="entry name" value="PROTEIN ABHD18"/>
    <property type="match status" value="1"/>
</dbReference>
<organism evidence="1 2">
    <name type="scientific">Clostridium folliculivorans</name>
    <dbReference type="NCBI Taxonomy" id="2886038"/>
    <lineage>
        <taxon>Bacteria</taxon>
        <taxon>Bacillati</taxon>
        <taxon>Bacillota</taxon>
        <taxon>Clostridia</taxon>
        <taxon>Eubacteriales</taxon>
        <taxon>Clostridiaceae</taxon>
        <taxon>Clostridium</taxon>
    </lineage>
</organism>
<dbReference type="EMBL" id="BQXY01000007">
    <property type="protein sequence ID" value="GKU26783.1"/>
    <property type="molecule type" value="Genomic_DNA"/>
</dbReference>